<evidence type="ECO:0000256" key="3">
    <source>
        <dbReference type="ARBA" id="ARBA00023125"/>
    </source>
</evidence>
<dbReference type="Gene3D" id="1.10.10.60">
    <property type="entry name" value="Homeodomain-like"/>
    <property type="match status" value="1"/>
</dbReference>
<accession>A0A0H2XZX4</accession>
<dbReference type="EMBL" id="CP000379">
    <property type="protein sequence ID" value="ABF79795.1"/>
    <property type="molecule type" value="Genomic_DNA"/>
</dbReference>
<evidence type="ECO:0000259" key="5">
    <source>
        <dbReference type="PROSITE" id="PS01124"/>
    </source>
</evidence>
<organism evidence="6">
    <name type="scientific">Burkholderia orbicola (strain AU 1054)</name>
    <dbReference type="NCBI Taxonomy" id="331271"/>
    <lineage>
        <taxon>Bacteria</taxon>
        <taxon>Pseudomonadati</taxon>
        <taxon>Pseudomonadota</taxon>
        <taxon>Betaproteobacteria</taxon>
        <taxon>Burkholderiales</taxon>
        <taxon>Burkholderiaceae</taxon>
        <taxon>Burkholderia</taxon>
        <taxon>Burkholderia cepacia complex</taxon>
        <taxon>Burkholderia orbicola</taxon>
    </lineage>
</organism>
<dbReference type="Pfam" id="PF02311">
    <property type="entry name" value="AraC_binding"/>
    <property type="match status" value="1"/>
</dbReference>
<dbReference type="SMART" id="SM00342">
    <property type="entry name" value="HTH_ARAC"/>
    <property type="match status" value="1"/>
</dbReference>
<keyword evidence="3" id="KW-0238">DNA-binding</keyword>
<evidence type="ECO:0000313" key="6">
    <source>
        <dbReference type="EMBL" id="ABF79795.1"/>
    </source>
</evidence>
<dbReference type="InterPro" id="IPR009057">
    <property type="entry name" value="Homeodomain-like_sf"/>
</dbReference>
<evidence type="ECO:0000256" key="4">
    <source>
        <dbReference type="ARBA" id="ARBA00023163"/>
    </source>
</evidence>
<keyword evidence="2" id="KW-0805">Transcription regulation</keyword>
<reference evidence="6" key="1">
    <citation type="submission" date="2006-05" db="EMBL/GenBank/DDBJ databases">
        <title>Complete sequence of chromosome 2 of Burkholderia cenocepacia AU 1054.</title>
        <authorList>
            <consortium name="US DOE Joint Genome Institute"/>
            <person name="Copeland A."/>
            <person name="Lucas S."/>
            <person name="Lapidus A."/>
            <person name="Barry K."/>
            <person name="Detter J.C."/>
            <person name="Glavina del Rio T."/>
            <person name="Hammon N."/>
            <person name="Israni S."/>
            <person name="Dalin E."/>
            <person name="Tice H."/>
            <person name="Pitluck S."/>
            <person name="Chain P."/>
            <person name="Malfatti S."/>
            <person name="Shin M."/>
            <person name="Vergez L."/>
            <person name="Schmutz J."/>
            <person name="Larimer F."/>
            <person name="Land M."/>
            <person name="Hauser L."/>
            <person name="Kyrpides N."/>
            <person name="Lykidis A."/>
            <person name="LiPuma J.J."/>
            <person name="Konstantinidis K."/>
            <person name="Tiedje J.M."/>
            <person name="Richardson P."/>
        </authorList>
    </citation>
    <scope>NUCLEOTIDE SEQUENCE [LARGE SCALE GENOMIC DNA]</scope>
    <source>
        <strain evidence="6">AU 1054</strain>
    </source>
</reference>
<dbReference type="PROSITE" id="PS01124">
    <property type="entry name" value="HTH_ARAC_FAMILY_2"/>
    <property type="match status" value="1"/>
</dbReference>
<dbReference type="HOGENOM" id="CLU_000445_87_0_4"/>
<dbReference type="InterPro" id="IPR018062">
    <property type="entry name" value="HTH_AraC-typ_CS"/>
</dbReference>
<dbReference type="PROSITE" id="PS00041">
    <property type="entry name" value="HTH_ARAC_FAMILY_1"/>
    <property type="match status" value="1"/>
</dbReference>
<dbReference type="InterPro" id="IPR003313">
    <property type="entry name" value="AraC-bd"/>
</dbReference>
<keyword evidence="1" id="KW-0678">Repressor</keyword>
<keyword evidence="4" id="KW-0804">Transcription</keyword>
<evidence type="ECO:0000256" key="2">
    <source>
        <dbReference type="ARBA" id="ARBA00023015"/>
    </source>
</evidence>
<dbReference type="InterPro" id="IPR014710">
    <property type="entry name" value="RmlC-like_jellyroll"/>
</dbReference>
<dbReference type="CDD" id="cd06124">
    <property type="entry name" value="cupin_NimR-like_N"/>
    <property type="match status" value="1"/>
</dbReference>
<dbReference type="InterPro" id="IPR018060">
    <property type="entry name" value="HTH_AraC"/>
</dbReference>
<dbReference type="SUPFAM" id="SSF46689">
    <property type="entry name" value="Homeodomain-like"/>
    <property type="match status" value="1"/>
</dbReference>
<protein>
    <submittedName>
        <fullName evidence="6">Transcriptional regulator, AraC family</fullName>
    </submittedName>
</protein>
<dbReference type="Gene3D" id="2.60.120.10">
    <property type="entry name" value="Jelly Rolls"/>
    <property type="match status" value="1"/>
</dbReference>
<feature type="domain" description="HTH araC/xylS-type" evidence="5">
    <location>
        <begin position="196"/>
        <end position="293"/>
    </location>
</feature>
<dbReference type="AlphaFoldDB" id="A0A0H2XZX4"/>
<dbReference type="FunFam" id="1.10.10.60:FF:000132">
    <property type="entry name" value="AraC family transcriptional regulator"/>
    <property type="match status" value="1"/>
</dbReference>
<dbReference type="PANTHER" id="PTHR11019">
    <property type="entry name" value="HTH-TYPE TRANSCRIPTIONAL REGULATOR NIMR"/>
    <property type="match status" value="1"/>
</dbReference>
<evidence type="ECO:0000256" key="1">
    <source>
        <dbReference type="ARBA" id="ARBA00022491"/>
    </source>
</evidence>
<dbReference type="GO" id="GO:0003700">
    <property type="term" value="F:DNA-binding transcription factor activity"/>
    <property type="evidence" value="ECO:0007669"/>
    <property type="project" value="InterPro"/>
</dbReference>
<dbReference type="SUPFAM" id="SSF51182">
    <property type="entry name" value="RmlC-like cupins"/>
    <property type="match status" value="1"/>
</dbReference>
<sequence length="325" mass="35546">MKSWRHSSVARDAAVPAYASHRSPQFQHVARMPDMNRYVSLPDFADPDAIDRPAVAMCMHVDEHAAEIPVHKHQKGQLVLALHGAVTCRVAGAFWIVPPQCGVWIPGEMPHSNHATPNARLCYLFAEPGVVDLPTECCTLSISPMLREMILHLAGAPLDYEQGGHTDRLARVLLHELTLMPVERLYLPVTDHPRIRQMADALNANPGDRSTVAQWAKRLAMSERSLARLVVSETGLTFGRWRQQLQLLVAVRELAGGASVQRVSDELGYESVTAFITMFKKALGHSPGRYFAALARTQSEAGLAPAAATEMDDRADGAADVVGDA</sequence>
<dbReference type="InterPro" id="IPR011051">
    <property type="entry name" value="RmlC_Cupin_sf"/>
</dbReference>
<dbReference type="PANTHER" id="PTHR11019:SF199">
    <property type="entry name" value="HTH-TYPE TRANSCRIPTIONAL REGULATOR NIMR"/>
    <property type="match status" value="1"/>
</dbReference>
<dbReference type="Pfam" id="PF12833">
    <property type="entry name" value="HTH_18"/>
    <property type="match status" value="1"/>
</dbReference>
<name>A0A0H2XZX4_BURO1</name>
<dbReference type="GO" id="GO:0043565">
    <property type="term" value="F:sequence-specific DNA binding"/>
    <property type="evidence" value="ECO:0007669"/>
    <property type="project" value="InterPro"/>
</dbReference>
<gene>
    <name evidence="6" type="ordered locus">Bcen_4919</name>
</gene>
<proteinExistence type="predicted"/>